<sequence length="208" mass="22495">MDSSLTIVIADDHPLFRGALYQAVHLAMNQAHLLEADSIDSLLTLLREHDDVDLLLLDLKMPGANGLEGLAHLRGQYPDLPVVVVSAAEEPAIIGQVMAMGALGFIPKSSPMKTLVDALSTVLGGDTWLPEGISLQQDGFGLAERLSSLTPQQYKVLLMLRDGSLNKQIAWELSVSEATIKAHITAIFRKLGVKNRTQAVIALQQLDL</sequence>
<dbReference type="InterPro" id="IPR001789">
    <property type="entry name" value="Sig_transdc_resp-reg_receiver"/>
</dbReference>
<accession>N9VNE9</accession>
<evidence type="ECO:0000256" key="2">
    <source>
        <dbReference type="ARBA" id="ARBA00023125"/>
    </source>
</evidence>
<protein>
    <submittedName>
        <fullName evidence="6">Two component system response regulator, LuxR family protein</fullName>
    </submittedName>
</protein>
<dbReference type="PANTHER" id="PTHR45566">
    <property type="entry name" value="HTH-TYPE TRANSCRIPTIONAL REGULATOR YHJB-RELATED"/>
    <property type="match status" value="1"/>
</dbReference>
<feature type="domain" description="HTH luxR-type" evidence="4">
    <location>
        <begin position="142"/>
        <end position="207"/>
    </location>
</feature>
<dbReference type="GO" id="GO:0000160">
    <property type="term" value="P:phosphorelay signal transduction system"/>
    <property type="evidence" value="ECO:0007669"/>
    <property type="project" value="InterPro"/>
</dbReference>
<dbReference type="InterPro" id="IPR058245">
    <property type="entry name" value="NreC/VraR/RcsB-like_REC"/>
</dbReference>
<evidence type="ECO:0000313" key="7">
    <source>
        <dbReference type="Proteomes" id="UP000023775"/>
    </source>
</evidence>
<evidence type="ECO:0000313" key="6">
    <source>
        <dbReference type="EMBL" id="ENY73103.1"/>
    </source>
</evidence>
<organism evidence="6 7">
    <name type="scientific">Aeromonas diversa CDC 2478-85</name>
    <dbReference type="NCBI Taxonomy" id="1268237"/>
    <lineage>
        <taxon>Bacteria</taxon>
        <taxon>Pseudomonadati</taxon>
        <taxon>Pseudomonadota</taxon>
        <taxon>Gammaproteobacteria</taxon>
        <taxon>Aeromonadales</taxon>
        <taxon>Aeromonadaceae</taxon>
        <taxon>Aeromonas</taxon>
    </lineage>
</organism>
<evidence type="ECO:0000256" key="1">
    <source>
        <dbReference type="ARBA" id="ARBA00022553"/>
    </source>
</evidence>
<evidence type="ECO:0000256" key="3">
    <source>
        <dbReference type="PROSITE-ProRule" id="PRU00169"/>
    </source>
</evidence>
<comment type="caution">
    <text evidence="6">The sequence shown here is derived from an EMBL/GenBank/DDBJ whole genome shotgun (WGS) entry which is preliminary data.</text>
</comment>
<dbReference type="PROSITE" id="PS50110">
    <property type="entry name" value="RESPONSE_REGULATORY"/>
    <property type="match status" value="1"/>
</dbReference>
<dbReference type="CDD" id="cd17535">
    <property type="entry name" value="REC_NarL-like"/>
    <property type="match status" value="1"/>
</dbReference>
<proteinExistence type="predicted"/>
<feature type="domain" description="Response regulatory" evidence="5">
    <location>
        <begin position="6"/>
        <end position="123"/>
    </location>
</feature>
<keyword evidence="2" id="KW-0238">DNA-binding</keyword>
<dbReference type="Pfam" id="PF00072">
    <property type="entry name" value="Response_reg"/>
    <property type="match status" value="1"/>
</dbReference>
<dbReference type="Gene3D" id="3.40.50.2300">
    <property type="match status" value="1"/>
</dbReference>
<keyword evidence="7" id="KW-1185">Reference proteome</keyword>
<dbReference type="PROSITE" id="PS00622">
    <property type="entry name" value="HTH_LUXR_1"/>
    <property type="match status" value="1"/>
</dbReference>
<dbReference type="EMBL" id="APVG01000008">
    <property type="protein sequence ID" value="ENY73103.1"/>
    <property type="molecule type" value="Genomic_DNA"/>
</dbReference>
<dbReference type="SMART" id="SM00448">
    <property type="entry name" value="REC"/>
    <property type="match status" value="1"/>
</dbReference>
<dbReference type="SMART" id="SM00421">
    <property type="entry name" value="HTH_LUXR"/>
    <property type="match status" value="1"/>
</dbReference>
<dbReference type="PANTHER" id="PTHR45566:SF1">
    <property type="entry name" value="HTH-TYPE TRANSCRIPTIONAL REGULATOR YHJB-RELATED"/>
    <property type="match status" value="1"/>
</dbReference>
<dbReference type="GO" id="GO:0006355">
    <property type="term" value="P:regulation of DNA-templated transcription"/>
    <property type="evidence" value="ECO:0007669"/>
    <property type="project" value="InterPro"/>
</dbReference>
<keyword evidence="1 3" id="KW-0597">Phosphoprotein</keyword>
<dbReference type="Proteomes" id="UP000023775">
    <property type="component" value="Unassembled WGS sequence"/>
</dbReference>
<dbReference type="InterPro" id="IPR000792">
    <property type="entry name" value="Tscrpt_reg_LuxR_C"/>
</dbReference>
<name>N9VNE9_9GAMM</name>
<evidence type="ECO:0000259" key="5">
    <source>
        <dbReference type="PROSITE" id="PS50110"/>
    </source>
</evidence>
<dbReference type="SUPFAM" id="SSF52172">
    <property type="entry name" value="CheY-like"/>
    <property type="match status" value="1"/>
</dbReference>
<evidence type="ECO:0000259" key="4">
    <source>
        <dbReference type="PROSITE" id="PS50043"/>
    </source>
</evidence>
<dbReference type="PRINTS" id="PR00038">
    <property type="entry name" value="HTHLUXR"/>
</dbReference>
<reference evidence="6 7" key="1">
    <citation type="journal article" date="2013" name="Genome Announc.">
        <title>Draft Genome Sequence of the Aeromonas diversa Type Strain.</title>
        <authorList>
            <person name="Farfan M."/>
            <person name="Spataro N."/>
            <person name="Sanglas A."/>
            <person name="Albarral V."/>
            <person name="Loren J.G."/>
            <person name="Bosch E."/>
            <person name="Fuste M.C."/>
        </authorList>
    </citation>
    <scope>NUCLEOTIDE SEQUENCE [LARGE SCALE GENOMIC DNA]</scope>
    <source>
        <strain evidence="6 7">2478-85</strain>
    </source>
</reference>
<dbReference type="RefSeq" id="WP_005349233.1">
    <property type="nucleotide sequence ID" value="NZ_APVG01000008.1"/>
</dbReference>
<feature type="modified residue" description="4-aspartylphosphate" evidence="3">
    <location>
        <position position="58"/>
    </location>
</feature>
<dbReference type="PROSITE" id="PS50043">
    <property type="entry name" value="HTH_LUXR_2"/>
    <property type="match status" value="1"/>
</dbReference>
<dbReference type="InterPro" id="IPR011006">
    <property type="entry name" value="CheY-like_superfamily"/>
</dbReference>
<dbReference type="AlphaFoldDB" id="N9VNE9"/>
<gene>
    <name evidence="6" type="ORF">G114_05001</name>
</gene>
<dbReference type="GO" id="GO:0003677">
    <property type="term" value="F:DNA binding"/>
    <property type="evidence" value="ECO:0007669"/>
    <property type="project" value="UniProtKB-KW"/>
</dbReference>
<dbReference type="PATRIC" id="fig|1268237.3.peg.983"/>
<dbReference type="InterPro" id="IPR016032">
    <property type="entry name" value="Sig_transdc_resp-reg_C-effctor"/>
</dbReference>
<dbReference type="CDD" id="cd06170">
    <property type="entry name" value="LuxR_C_like"/>
    <property type="match status" value="1"/>
</dbReference>
<dbReference type="SUPFAM" id="SSF46894">
    <property type="entry name" value="C-terminal effector domain of the bipartite response regulators"/>
    <property type="match status" value="1"/>
</dbReference>
<dbReference type="Pfam" id="PF00196">
    <property type="entry name" value="GerE"/>
    <property type="match status" value="1"/>
</dbReference>
<dbReference type="InterPro" id="IPR051015">
    <property type="entry name" value="EvgA-like"/>
</dbReference>
<dbReference type="OrthoDB" id="9814495at2"/>
<dbReference type="eggNOG" id="COG2197">
    <property type="taxonomic scope" value="Bacteria"/>
</dbReference>